<keyword evidence="3 7" id="KW-0436">Ligase</keyword>
<dbReference type="Gene3D" id="3.40.50.620">
    <property type="entry name" value="HUPs"/>
    <property type="match status" value="1"/>
</dbReference>
<feature type="active site" description="For glutaminase activity" evidence="7">
    <location>
        <position position="135"/>
    </location>
</feature>
<feature type="binding site" evidence="7">
    <location>
        <position position="197"/>
    </location>
    <ligand>
        <name>L-glutamine</name>
        <dbReference type="ChEBI" id="CHEBI:58359"/>
    </ligand>
</feature>
<dbReference type="PROSITE" id="PS50263">
    <property type="entry name" value="CN_HYDROLASE"/>
    <property type="match status" value="1"/>
</dbReference>
<reference evidence="11" key="2">
    <citation type="submission" date="2023-01" db="EMBL/GenBank/DDBJ databases">
        <title>Draft genome sequence of Devosia yakushimensis strain NBRC 103855.</title>
        <authorList>
            <person name="Sun Q."/>
            <person name="Mori K."/>
        </authorList>
    </citation>
    <scope>NUCLEOTIDE SEQUENCE</scope>
    <source>
        <strain evidence="11">NBRC 103855</strain>
    </source>
</reference>
<feature type="binding site" evidence="7">
    <location>
        <begin position="312"/>
        <end position="319"/>
    </location>
    <ligand>
        <name>ATP</name>
        <dbReference type="ChEBI" id="CHEBI:30616"/>
    </ligand>
</feature>
<evidence type="ECO:0000256" key="3">
    <source>
        <dbReference type="ARBA" id="ARBA00022598"/>
    </source>
</evidence>
<comment type="similarity">
    <text evidence="2 7 8">In the C-terminal section; belongs to the NAD synthetase family.</text>
</comment>
<dbReference type="CDD" id="cd07570">
    <property type="entry name" value="GAT_Gln-NAD-synth"/>
    <property type="match status" value="1"/>
</dbReference>
<feature type="active site" description="Proton acceptor; for glutaminase activity" evidence="7">
    <location>
        <position position="66"/>
    </location>
</feature>
<dbReference type="NCBIfam" id="TIGR00552">
    <property type="entry name" value="nadE"/>
    <property type="match status" value="1"/>
</dbReference>
<dbReference type="PIRSF" id="PIRSF006630">
    <property type="entry name" value="NADS_GAT"/>
    <property type="match status" value="1"/>
</dbReference>
<reference evidence="11" key="1">
    <citation type="journal article" date="2014" name="Int. J. Syst. Evol. Microbiol.">
        <title>Complete genome of a new Firmicutes species belonging to the dominant human colonic microbiota ('Ruminococcus bicirculans') reveals two chromosomes and a selective capacity to utilize plant glucans.</title>
        <authorList>
            <consortium name="NISC Comparative Sequencing Program"/>
            <person name="Wegmann U."/>
            <person name="Louis P."/>
            <person name="Goesmann A."/>
            <person name="Henrissat B."/>
            <person name="Duncan S.H."/>
            <person name="Flint H.J."/>
        </authorList>
    </citation>
    <scope>NUCLEOTIDE SEQUENCE</scope>
    <source>
        <strain evidence="11">NBRC 103855</strain>
    </source>
</reference>
<evidence type="ECO:0000256" key="5">
    <source>
        <dbReference type="ARBA" id="ARBA00022840"/>
    </source>
</evidence>
<keyword evidence="5 7" id="KW-0067">ATP-binding</keyword>
<dbReference type="Gene3D" id="3.60.110.10">
    <property type="entry name" value="Carbon-nitrogen hydrolase"/>
    <property type="match status" value="1"/>
</dbReference>
<comment type="function">
    <text evidence="7">Catalyzes the ATP-dependent amidation of deamido-NAD to form NAD. Uses L-glutamine as a nitrogen source.</text>
</comment>
<dbReference type="EMBL" id="BSNG01000001">
    <property type="protein sequence ID" value="GLQ10219.1"/>
    <property type="molecule type" value="Genomic_DNA"/>
</dbReference>
<dbReference type="Pfam" id="PF02540">
    <property type="entry name" value="NAD_synthase"/>
    <property type="match status" value="1"/>
</dbReference>
<evidence type="ECO:0000259" key="10">
    <source>
        <dbReference type="PROSITE" id="PS50263"/>
    </source>
</evidence>
<proteinExistence type="inferred from homology"/>
<comment type="catalytic activity">
    <reaction evidence="7 8">
        <text>deamido-NAD(+) + L-glutamine + ATP + H2O = L-glutamate + AMP + diphosphate + NAD(+) + H(+)</text>
        <dbReference type="Rhea" id="RHEA:24384"/>
        <dbReference type="ChEBI" id="CHEBI:15377"/>
        <dbReference type="ChEBI" id="CHEBI:15378"/>
        <dbReference type="ChEBI" id="CHEBI:29985"/>
        <dbReference type="ChEBI" id="CHEBI:30616"/>
        <dbReference type="ChEBI" id="CHEBI:33019"/>
        <dbReference type="ChEBI" id="CHEBI:57540"/>
        <dbReference type="ChEBI" id="CHEBI:58359"/>
        <dbReference type="ChEBI" id="CHEBI:58437"/>
        <dbReference type="ChEBI" id="CHEBI:456215"/>
        <dbReference type="EC" id="6.3.5.1"/>
    </reaction>
</comment>
<comment type="similarity">
    <text evidence="9">Belongs to the NAD synthetase family.</text>
</comment>
<dbReference type="InterPro" id="IPR003010">
    <property type="entry name" value="C-N_Hydrolase"/>
</dbReference>
<dbReference type="PANTHER" id="PTHR23090">
    <property type="entry name" value="NH 3 /GLUTAMINE-DEPENDENT NAD + SYNTHETASE"/>
    <property type="match status" value="1"/>
</dbReference>
<feature type="domain" description="CN hydrolase" evidence="10">
    <location>
        <begin position="26"/>
        <end position="268"/>
    </location>
</feature>
<feature type="binding site" evidence="7">
    <location>
        <position position="424"/>
    </location>
    <ligand>
        <name>deamido-NAD(+)</name>
        <dbReference type="ChEBI" id="CHEBI:58437"/>
        <note>ligand shared between two neighboring subunits</note>
    </ligand>
</feature>
<organism evidence="11 12">
    <name type="scientific">Devosia yakushimensis</name>
    <dbReference type="NCBI Taxonomy" id="470028"/>
    <lineage>
        <taxon>Bacteria</taxon>
        <taxon>Pseudomonadati</taxon>
        <taxon>Pseudomonadota</taxon>
        <taxon>Alphaproteobacteria</taxon>
        <taxon>Hyphomicrobiales</taxon>
        <taxon>Devosiaceae</taxon>
        <taxon>Devosia</taxon>
    </lineage>
</organism>
<keyword evidence="12" id="KW-1185">Reference proteome</keyword>
<keyword evidence="4 7" id="KW-0547">Nucleotide-binding</keyword>
<comment type="caution">
    <text evidence="7">Lacks conserved residue(s) required for the propagation of feature annotation.</text>
</comment>
<evidence type="ECO:0000256" key="1">
    <source>
        <dbReference type="ARBA" id="ARBA00005188"/>
    </source>
</evidence>
<dbReference type="InterPro" id="IPR022310">
    <property type="entry name" value="NAD/GMP_synthase"/>
</dbReference>
<dbReference type="NCBIfam" id="NF010588">
    <property type="entry name" value="PRK13981.1"/>
    <property type="match status" value="1"/>
</dbReference>
<dbReference type="PANTHER" id="PTHR23090:SF9">
    <property type="entry name" value="GLUTAMINE-DEPENDENT NAD(+) SYNTHETASE"/>
    <property type="match status" value="1"/>
</dbReference>
<feature type="binding site" evidence="7">
    <location>
        <position position="543"/>
    </location>
    <ligand>
        <name>deamido-NAD(+)</name>
        <dbReference type="ChEBI" id="CHEBI:58437"/>
        <note>ligand shared between two neighboring subunits</note>
    </ligand>
</feature>
<evidence type="ECO:0000313" key="12">
    <source>
        <dbReference type="Proteomes" id="UP001161406"/>
    </source>
</evidence>
<feature type="binding site" evidence="7">
    <location>
        <position position="419"/>
    </location>
    <ligand>
        <name>ATP</name>
        <dbReference type="ChEBI" id="CHEBI:30616"/>
    </ligand>
</feature>
<dbReference type="EC" id="6.3.5.1" evidence="7 8"/>
<keyword evidence="6 7" id="KW-0520">NAD</keyword>
<name>A0ABQ5UDQ1_9HYPH</name>
<evidence type="ECO:0000256" key="8">
    <source>
        <dbReference type="PIRNR" id="PIRNR006630"/>
    </source>
</evidence>
<comment type="pathway">
    <text evidence="1 7 8">Cofactor biosynthesis; NAD(+) biosynthesis; NAD(+) from deamido-NAD(+) (L-Gln route): step 1/1.</text>
</comment>
<dbReference type="SUPFAM" id="SSF52402">
    <property type="entry name" value="Adenine nucleotide alpha hydrolases-like"/>
    <property type="match status" value="1"/>
</dbReference>
<evidence type="ECO:0000256" key="2">
    <source>
        <dbReference type="ARBA" id="ARBA00007145"/>
    </source>
</evidence>
<dbReference type="HAMAP" id="MF_02090">
    <property type="entry name" value="NadE_glutamine_dep"/>
    <property type="match status" value="1"/>
</dbReference>
<comment type="caution">
    <text evidence="11">The sequence shown here is derived from an EMBL/GenBank/DDBJ whole genome shotgun (WGS) entry which is preliminary data.</text>
</comment>
<dbReference type="InterPro" id="IPR014445">
    <property type="entry name" value="Gln-dep_NAD_synthase"/>
</dbReference>
<evidence type="ECO:0000256" key="7">
    <source>
        <dbReference type="HAMAP-Rule" id="MF_02090"/>
    </source>
</evidence>
<sequence length="576" mass="63086">MPAPVCAAAPHPFLQHTGSIIVTDRLRIALAQLNPKVGDIAGNLALARQALNDAVAAKADILLLSELFLTSYFPDDLLFKPKFVDDAIRAARELAADTAGTDTVLILPTVWRDQTGLHNAVVVAEHGQIIAARLKRELPNDDVFYEKRYFVPGVLQEPVTIKGVSVGIPICEDIWHPWVCGHLVQRGAEILLCPNGSPYWTNKQHIRKELVRARVAEDRVPLLYLNQVGGQDELVFDGASFAIEPGDKLVFQGKSFASDFIVSDWVDGEDGWSCTNGHVTELTTTDEAPWLACVLGLRDYVHKNGFKQVVLGLSGGIDSAVVAAMAVDAFGAENVHCLMLPYRYTSEDSLKDAKDCATRLGVRYDIVSIGNPVDDALIELAPIFDNRPADLAEENIQSRMRGVVLMAVSNKLGSMLLTTGNKSEMGVGYATIYGDMNGGYNPLKDMFKMEVYRLAAWRNSHVPGDCLGPSGEVIPQNIIAKAPSAELRPNQTDQDSLPPYPVLDAILTAMVEDEKSIPEIVRMGYDEALVQRIERLLNIAEYKRRQSAPGPKLTPKAFGLGRKYPITNGYKDRTIG</sequence>
<evidence type="ECO:0000256" key="4">
    <source>
        <dbReference type="ARBA" id="ARBA00022741"/>
    </source>
</evidence>
<dbReference type="Proteomes" id="UP001161406">
    <property type="component" value="Unassembled WGS sequence"/>
</dbReference>
<evidence type="ECO:0000313" key="11">
    <source>
        <dbReference type="EMBL" id="GLQ10219.1"/>
    </source>
</evidence>
<dbReference type="SUPFAM" id="SSF56317">
    <property type="entry name" value="Carbon-nitrogen hydrolase"/>
    <property type="match status" value="1"/>
</dbReference>
<evidence type="ECO:0000256" key="6">
    <source>
        <dbReference type="ARBA" id="ARBA00023027"/>
    </source>
</evidence>
<dbReference type="InterPro" id="IPR036526">
    <property type="entry name" value="C-N_Hydrolase_sf"/>
</dbReference>
<dbReference type="InterPro" id="IPR003694">
    <property type="entry name" value="NAD_synthase"/>
</dbReference>
<accession>A0ABQ5UDQ1</accession>
<evidence type="ECO:0000256" key="9">
    <source>
        <dbReference type="RuleBase" id="RU003811"/>
    </source>
</evidence>
<feature type="binding site" evidence="7">
    <location>
        <position position="203"/>
    </location>
    <ligand>
        <name>L-glutamine</name>
        <dbReference type="ChEBI" id="CHEBI:58359"/>
    </ligand>
</feature>
<protein>
    <recommendedName>
        <fullName evidence="7 8">Glutamine-dependent NAD(+) synthetase</fullName>
        <ecNumber evidence="7 8">6.3.5.1</ecNumber>
    </recommendedName>
    <alternativeName>
        <fullName evidence="7 8">NAD(+) synthase [glutamine-hydrolyzing]</fullName>
    </alternativeName>
</protein>
<dbReference type="InterPro" id="IPR014729">
    <property type="entry name" value="Rossmann-like_a/b/a_fold"/>
</dbReference>
<feature type="active site" description="Nucleophile; for glutaminase activity" evidence="7">
    <location>
        <position position="171"/>
    </location>
</feature>
<dbReference type="Pfam" id="PF00795">
    <property type="entry name" value="CN_hydrolase"/>
    <property type="match status" value="1"/>
</dbReference>
<gene>
    <name evidence="7 11" type="primary">nadE</name>
    <name evidence="11" type="ORF">GCM10007913_21510</name>
</gene>
<feature type="binding site" evidence="7">
    <location>
        <position position="395"/>
    </location>
    <ligand>
        <name>deamido-NAD(+)</name>
        <dbReference type="ChEBI" id="CHEBI:58437"/>
        <note>ligand shared between two neighboring subunits</note>
    </ligand>
</feature>
<dbReference type="CDD" id="cd00553">
    <property type="entry name" value="NAD_synthase"/>
    <property type="match status" value="1"/>
</dbReference>